<evidence type="ECO:0000313" key="8">
    <source>
        <dbReference type="Proteomes" id="UP001429100"/>
    </source>
</evidence>
<dbReference type="VEuPathDB" id="CryptoDB:CHUDEA3_3090"/>
<dbReference type="EMBL" id="LN877949">
    <property type="protein sequence ID" value="CUV05249.1"/>
    <property type="molecule type" value="Genomic_DNA"/>
</dbReference>
<evidence type="ECO:0000313" key="6">
    <source>
        <dbReference type="EMBL" id="CUV05249.1"/>
    </source>
</evidence>
<dbReference type="Proteomes" id="UP000199752">
    <property type="component" value="Chromosome 3"/>
</dbReference>
<dbReference type="PRINTS" id="PR00380">
    <property type="entry name" value="KINESINHEAVY"/>
</dbReference>
<dbReference type="Gene3D" id="3.40.850.10">
    <property type="entry name" value="Kinesin motor domain"/>
    <property type="match status" value="1"/>
</dbReference>
<keyword evidence="4" id="KW-0547">Nucleotide-binding</keyword>
<name>A0A0S4TD40_CRYHO</name>
<reference evidence="7 8" key="3">
    <citation type="submission" date="2017-10" db="EMBL/GenBank/DDBJ databases">
        <title>Consistent, comparative and evidence-based genome annotation and re-annotation for the closely-related species, Cryptosporidium parvum, C. hominis and C. tyzzeri.</title>
        <authorList>
            <person name="Baptista R.P."/>
            <person name="Li Y."/>
            <person name="Sateriale A."/>
            <person name="Striepen B."/>
            <person name="Kissinger J.C."/>
        </authorList>
    </citation>
    <scope>NUCLEOTIDE SEQUENCE [LARGE SCALE GENOMIC DNA]</scope>
    <source>
        <strain evidence="7">30976</strain>
    </source>
</reference>
<proteinExistence type="inferred from homology"/>
<dbReference type="InterPro" id="IPR027640">
    <property type="entry name" value="Kinesin-like_fam"/>
</dbReference>
<dbReference type="GO" id="GO:0007018">
    <property type="term" value="P:microtubule-based movement"/>
    <property type="evidence" value="ECO:0007669"/>
    <property type="project" value="InterPro"/>
</dbReference>
<feature type="binding site" evidence="4">
    <location>
        <begin position="93"/>
        <end position="100"/>
    </location>
    <ligand>
        <name>ATP</name>
        <dbReference type="ChEBI" id="CHEBI:30616"/>
    </ligand>
</feature>
<reference evidence="6" key="2">
    <citation type="submission" date="2015-08" db="EMBL/GenBank/DDBJ databases">
        <authorList>
            <person name="Babu N.S."/>
            <person name="Beckwith C.J."/>
            <person name="Beseler K.G."/>
            <person name="Brison A."/>
            <person name="Carone J.V."/>
            <person name="Caskin T.P."/>
            <person name="Diamond M."/>
            <person name="Durham M.E."/>
            <person name="Foxe J.M."/>
            <person name="Go M."/>
            <person name="Henderson B.A."/>
            <person name="Jones I.B."/>
            <person name="McGettigan J.A."/>
            <person name="Micheletti S.J."/>
            <person name="Nasrallah M.E."/>
            <person name="Ortiz D."/>
            <person name="Piller C.R."/>
            <person name="Privatt S.R."/>
            <person name="Schneider S.L."/>
            <person name="Sharp S."/>
            <person name="Smith T.C."/>
            <person name="Stanton J.D."/>
            <person name="Ullery H.E."/>
            <person name="Wilson R.J."/>
            <person name="Serrano M.G."/>
            <person name="Buck G."/>
            <person name="Lee V."/>
            <person name="Wang Y."/>
            <person name="Carvalho R."/>
            <person name="Voegtly L."/>
            <person name="Shi R."/>
            <person name="Duckworth R."/>
            <person name="Johnson A."/>
            <person name="Loviza R."/>
            <person name="Walstead R."/>
            <person name="Shah Z."/>
            <person name="Kiflezghi M."/>
            <person name="Wade K."/>
            <person name="Ball S.L."/>
            <person name="Bradley K.W."/>
            <person name="Asai D.J."/>
            <person name="Bowman C.A."/>
            <person name="Russell D.A."/>
            <person name="Pope W.H."/>
            <person name="Jacobs-Sera D."/>
            <person name="Hendrix R.W."/>
            <person name="Hatfull G.F."/>
        </authorList>
    </citation>
    <scope>NUCLEOTIDE SEQUENCE [LARGE SCALE GENOMIC DNA]</scope>
</reference>
<dbReference type="SUPFAM" id="SSF52540">
    <property type="entry name" value="P-loop containing nucleoside triphosphate hydrolases"/>
    <property type="match status" value="1"/>
</dbReference>
<dbReference type="GO" id="GO:0005524">
    <property type="term" value="F:ATP binding"/>
    <property type="evidence" value="ECO:0007669"/>
    <property type="project" value="UniProtKB-UniRule"/>
</dbReference>
<evidence type="ECO:0000256" key="3">
    <source>
        <dbReference type="ARBA" id="ARBA00023175"/>
    </source>
</evidence>
<gene>
    <name evidence="6" type="ORF">CHUDEA3_3090</name>
    <name evidence="7" type="ORF">GY17_00002538</name>
</gene>
<dbReference type="VEuPathDB" id="CryptoDB:GY17_00002538"/>
<dbReference type="EMBL" id="JTAI01000031">
    <property type="protein sequence ID" value="PPS93810.1"/>
    <property type="molecule type" value="Genomic_DNA"/>
</dbReference>
<protein>
    <submittedName>
        <fullName evidence="7">Kinesin motor domain containing protein</fullName>
    </submittedName>
</protein>
<feature type="domain" description="Kinesin motor" evidence="5">
    <location>
        <begin position="3"/>
        <end position="411"/>
    </location>
</feature>
<dbReference type="SMART" id="SM00129">
    <property type="entry name" value="KISc"/>
    <property type="match status" value="1"/>
</dbReference>
<dbReference type="InterPro" id="IPR001752">
    <property type="entry name" value="Kinesin_motor_dom"/>
</dbReference>
<dbReference type="GO" id="GO:0005874">
    <property type="term" value="C:microtubule"/>
    <property type="evidence" value="ECO:0007669"/>
    <property type="project" value="UniProtKB-KW"/>
</dbReference>
<accession>A0A0S4TD40</accession>
<dbReference type="Pfam" id="PF00225">
    <property type="entry name" value="Kinesin"/>
    <property type="match status" value="1"/>
</dbReference>
<dbReference type="InterPro" id="IPR036961">
    <property type="entry name" value="Kinesin_motor_dom_sf"/>
</dbReference>
<evidence type="ECO:0000259" key="5">
    <source>
        <dbReference type="PROSITE" id="PS50067"/>
    </source>
</evidence>
<comment type="similarity">
    <text evidence="4">Belongs to the TRAFAC class myosin-kinesin ATPase superfamily. Kinesin family.</text>
</comment>
<evidence type="ECO:0000256" key="2">
    <source>
        <dbReference type="ARBA" id="ARBA00023054"/>
    </source>
</evidence>
<dbReference type="GO" id="GO:0008017">
    <property type="term" value="F:microtubule binding"/>
    <property type="evidence" value="ECO:0007669"/>
    <property type="project" value="InterPro"/>
</dbReference>
<evidence type="ECO:0000256" key="1">
    <source>
        <dbReference type="ARBA" id="ARBA00022701"/>
    </source>
</evidence>
<dbReference type="InterPro" id="IPR027417">
    <property type="entry name" value="P-loop_NTPase"/>
</dbReference>
<dbReference type="GO" id="GO:0003777">
    <property type="term" value="F:microtubule motor activity"/>
    <property type="evidence" value="ECO:0007669"/>
    <property type="project" value="InterPro"/>
</dbReference>
<dbReference type="VEuPathDB" id="CryptoDB:Chro.30351"/>
<keyword evidence="1" id="KW-0493">Microtubule</keyword>
<keyword evidence="8" id="KW-1185">Reference proteome</keyword>
<dbReference type="AlphaFoldDB" id="A0A0S4TD40"/>
<keyword evidence="4" id="KW-0067">ATP-binding</keyword>
<dbReference type="Proteomes" id="UP001429100">
    <property type="component" value="Unassembled WGS sequence"/>
</dbReference>
<dbReference type="PANTHER" id="PTHR47968">
    <property type="entry name" value="CENTROMERE PROTEIN E"/>
    <property type="match status" value="1"/>
</dbReference>
<dbReference type="PROSITE" id="PS50067">
    <property type="entry name" value="KINESIN_MOTOR_2"/>
    <property type="match status" value="1"/>
</dbReference>
<dbReference type="OrthoDB" id="3176171at2759"/>
<sequence>MERVRVVLRVRPNADGSDDEDIVDIRGQRKVIISKPGKKNTYLLSQQTRYYEYTFDHIFPPNADQETVYNISTCNFLKNAISSGINLTVFVYGATGTGKTYTIIGNEKNPGIVIRGINETFECLFSDERFVKDNNSDMSCSENNSSNELKPNSNFFVTASYMEIYNETIRDLLNPSTSSSNCQYSCEILEDQSNIQISNLTQLLIENSKEGIQALNFGNKYRKIEQTVANNVSSRSHAIFQLSIFLERKKLFNVSANNNPHKFIRSNNYRNDHFPSEKLYKPSINNSANPQLWCKISFIDLAGSERASATQNRGIRLTEGAHINRSLLALANCINSLALSSSSIDGQSILNQNNDNRYHVKYRDSKLTHILKNSLEGEKCFVVMIANISPSSKAFEESHNTLKYANRAKNIKVKISNQLLNDNEENDLSCTCNCNIGTNYFDQKVKSKKKSQIESSSQTIISGLVTVEEKKIFQDENNYGLNLINHINNNIHDVINSLSEFSNQISNKKVNETIIENNSFSEKENNSLFQQNEINYSDKQLNRASFVSTQSNDEVNSLEISKVGESLCIVELFKELESKIFSIMADSLNKLKEIKLEYNETLNSEALLLKKIQELAEDFSIKRQKKYTESFINE</sequence>
<dbReference type="PANTHER" id="PTHR47968:SF13">
    <property type="entry name" value="KINESIN-LIKE PROTEIN KIF19 ISOFORM X1"/>
    <property type="match status" value="1"/>
</dbReference>
<keyword evidence="3 4" id="KW-0505">Motor protein</keyword>
<keyword evidence="2" id="KW-0175">Coiled coil</keyword>
<evidence type="ECO:0000313" key="7">
    <source>
        <dbReference type="EMBL" id="PPS93810.1"/>
    </source>
</evidence>
<dbReference type="VEuPathDB" id="CryptoDB:ChTU502y2012_401g0130"/>
<reference evidence="7 8" key="1">
    <citation type="submission" date="2014-11" db="EMBL/GenBank/DDBJ databases">
        <title>Comparative genomic analysis of Cryptosporidium hominis reveals occurrence of genetic recombination in virulent subtypes.</title>
        <authorList>
            <person name="Guo Y."/>
            <person name="Tang K."/>
            <person name="Frace M."/>
            <person name="Li N."/>
            <person name="Roellig D.M."/>
            <person name="Sammons S."/>
            <person name="Knipe K."/>
            <person name="Rowe L."/>
            <person name="Feng Y."/>
            <person name="Xiao L."/>
        </authorList>
    </citation>
    <scope>NUCLEOTIDE SEQUENCE [LARGE SCALE GENOMIC DNA]</scope>
    <source>
        <strain evidence="7">30976</strain>
    </source>
</reference>
<organism evidence="6">
    <name type="scientific">Cryptosporidium hominis</name>
    <dbReference type="NCBI Taxonomy" id="237895"/>
    <lineage>
        <taxon>Eukaryota</taxon>
        <taxon>Sar</taxon>
        <taxon>Alveolata</taxon>
        <taxon>Apicomplexa</taxon>
        <taxon>Conoidasida</taxon>
        <taxon>Coccidia</taxon>
        <taxon>Eucoccidiorida</taxon>
        <taxon>Eimeriorina</taxon>
        <taxon>Cryptosporidiidae</taxon>
        <taxon>Cryptosporidium</taxon>
    </lineage>
</organism>
<evidence type="ECO:0000256" key="4">
    <source>
        <dbReference type="PROSITE-ProRule" id="PRU00283"/>
    </source>
</evidence>